<protein>
    <submittedName>
        <fullName evidence="1">Uncharacterized protein</fullName>
    </submittedName>
</protein>
<name>A0A090Q0Q5_9FLAO</name>
<accession>A0A090Q0Q5</accession>
<gene>
    <name evidence="1" type="ORF">JCM19294_2108</name>
</gene>
<organism evidence="1 2">
    <name type="scientific">Nonlabens tegetincola</name>
    <dbReference type="NCBI Taxonomy" id="323273"/>
    <lineage>
        <taxon>Bacteria</taxon>
        <taxon>Pseudomonadati</taxon>
        <taxon>Bacteroidota</taxon>
        <taxon>Flavobacteriia</taxon>
        <taxon>Flavobacteriales</taxon>
        <taxon>Flavobacteriaceae</taxon>
        <taxon>Nonlabens</taxon>
    </lineage>
</organism>
<keyword evidence="2" id="KW-1185">Reference proteome</keyword>
<reference evidence="1" key="1">
    <citation type="journal article" date="2014" name="Genome Announc.">
        <title>Draft Genome Sequences of Marine Flavobacterium Nonlabens Strains NR17, NR24, NR27, NR32, NR33, and Ara13.</title>
        <authorList>
            <person name="Nakanishi M."/>
            <person name="Meirelles P."/>
            <person name="Suzuki R."/>
            <person name="Takatani N."/>
            <person name="Mino S."/>
            <person name="Suda W."/>
            <person name="Oshima K."/>
            <person name="Hattori M."/>
            <person name="Ohkuma M."/>
            <person name="Hosokawa M."/>
            <person name="Miyashita K."/>
            <person name="Thompson F.L."/>
            <person name="Niwa A."/>
            <person name="Sawabe T."/>
            <person name="Sawabe T."/>
        </authorList>
    </citation>
    <scope>NUCLEOTIDE SEQUENCE [LARGE SCALE GENOMIC DNA]</scope>
    <source>
        <strain evidence="1">JCM 19294</strain>
    </source>
</reference>
<dbReference type="STRING" id="319236.BST91_07360"/>
<proteinExistence type="predicted"/>
<sequence length="59" mass="6972">MLEIPTQYINSNHKLRFETAVEDQDYNEVDLELDLTDSNLKSKVDGTGWIRYVRLMPQK</sequence>
<comment type="caution">
    <text evidence="1">The sequence shown here is derived from an EMBL/GenBank/DDBJ whole genome shotgun (WGS) entry which is preliminary data.</text>
</comment>
<dbReference type="AlphaFoldDB" id="A0A090Q0Q5"/>
<dbReference type="EMBL" id="BBML01000002">
    <property type="protein sequence ID" value="GAK96595.1"/>
    <property type="molecule type" value="Genomic_DNA"/>
</dbReference>
<evidence type="ECO:0000313" key="2">
    <source>
        <dbReference type="Proteomes" id="UP000029221"/>
    </source>
</evidence>
<dbReference type="Proteomes" id="UP000029221">
    <property type="component" value="Unassembled WGS sequence"/>
</dbReference>
<evidence type="ECO:0000313" key="1">
    <source>
        <dbReference type="EMBL" id="GAK96595.1"/>
    </source>
</evidence>